<evidence type="ECO:0000256" key="1">
    <source>
        <dbReference type="ARBA" id="ARBA00004651"/>
    </source>
</evidence>
<dbReference type="InterPro" id="IPR027417">
    <property type="entry name" value="P-loop_NTPase"/>
</dbReference>
<organism evidence="18 19">
    <name type="scientific">Odinarchaeota yellowstonii (strain LCB_4)</name>
    <dbReference type="NCBI Taxonomy" id="1841599"/>
    <lineage>
        <taxon>Archaea</taxon>
        <taxon>Promethearchaeati</taxon>
        <taxon>Candidatus Odinarchaeota</taxon>
        <taxon>Candidatus Odinarchaeia</taxon>
        <taxon>Candidatus Odinarchaeales</taxon>
        <taxon>Candidatus Odinarchaeaceae</taxon>
        <taxon>Candidatus Odinarchaeum</taxon>
    </lineage>
</organism>
<dbReference type="Pfam" id="PF07664">
    <property type="entry name" value="FeoB_C"/>
    <property type="match status" value="1"/>
</dbReference>
<dbReference type="InterPro" id="IPR006073">
    <property type="entry name" value="GTP-bd"/>
</dbReference>
<evidence type="ECO:0000256" key="6">
    <source>
        <dbReference type="ARBA" id="ARBA00022741"/>
    </source>
</evidence>
<evidence type="ECO:0000256" key="12">
    <source>
        <dbReference type="ARBA" id="ARBA00031200"/>
    </source>
</evidence>
<accession>A0AAF0D2I3</accession>
<dbReference type="NCBIfam" id="TIGR00231">
    <property type="entry name" value="small_GTP"/>
    <property type="match status" value="1"/>
</dbReference>
<name>A0AAF0D2I3_ODILC</name>
<dbReference type="SUPFAM" id="SSF52540">
    <property type="entry name" value="P-loop containing nucleoside triphosphate hydrolases"/>
    <property type="match status" value="1"/>
</dbReference>
<dbReference type="InterPro" id="IPR005225">
    <property type="entry name" value="Small_GTP-bd"/>
</dbReference>
<evidence type="ECO:0000256" key="13">
    <source>
        <dbReference type="NCBIfam" id="TIGR00437"/>
    </source>
</evidence>
<protein>
    <recommendedName>
        <fullName evidence="12 13">Ferrous iron transport protein B</fullName>
    </recommendedName>
</protein>
<dbReference type="EMBL" id="CP091871">
    <property type="protein sequence ID" value="WEU40428.1"/>
    <property type="molecule type" value="Genomic_DNA"/>
</dbReference>
<evidence type="ECO:0000256" key="10">
    <source>
        <dbReference type="ARBA" id="ARBA00023134"/>
    </source>
</evidence>
<dbReference type="Gene3D" id="3.40.50.300">
    <property type="entry name" value="P-loop containing nucleotide triphosphate hydrolases"/>
    <property type="match status" value="1"/>
</dbReference>
<feature type="transmembrane region" description="Helical" evidence="16">
    <location>
        <begin position="518"/>
        <end position="538"/>
    </location>
</feature>
<feature type="binding site" evidence="14">
    <location>
        <begin position="38"/>
        <end position="42"/>
    </location>
    <ligand>
        <name>GTP</name>
        <dbReference type="ChEBI" id="CHEBI:37565"/>
        <label>1</label>
    </ligand>
</feature>
<feature type="transmembrane region" description="Helical" evidence="16">
    <location>
        <begin position="627"/>
        <end position="650"/>
    </location>
</feature>
<feature type="domain" description="FeoB-type G" evidence="17">
    <location>
        <begin position="6"/>
        <end position="169"/>
    </location>
</feature>
<feature type="transmembrane region" description="Helical" evidence="16">
    <location>
        <begin position="293"/>
        <end position="317"/>
    </location>
</feature>
<dbReference type="GO" id="GO:0005886">
    <property type="term" value="C:plasma membrane"/>
    <property type="evidence" value="ECO:0007669"/>
    <property type="project" value="UniProtKB-SubCell"/>
</dbReference>
<evidence type="ECO:0000256" key="2">
    <source>
        <dbReference type="ARBA" id="ARBA00022448"/>
    </source>
</evidence>
<dbReference type="Pfam" id="PF02421">
    <property type="entry name" value="FeoB_N"/>
    <property type="match status" value="1"/>
</dbReference>
<keyword evidence="7 16" id="KW-1133">Transmembrane helix</keyword>
<feature type="transmembrane region" description="Helical" evidence="16">
    <location>
        <begin position="323"/>
        <end position="341"/>
    </location>
</feature>
<evidence type="ECO:0000256" key="15">
    <source>
        <dbReference type="PIRSR" id="PIRSR603373-2"/>
    </source>
</evidence>
<keyword evidence="8" id="KW-0408">Iron</keyword>
<dbReference type="PRINTS" id="PR00326">
    <property type="entry name" value="GTP1OBG"/>
</dbReference>
<feature type="transmembrane region" description="Helical" evidence="16">
    <location>
        <begin position="398"/>
        <end position="420"/>
    </location>
</feature>
<dbReference type="CDD" id="cd01879">
    <property type="entry name" value="FeoB"/>
    <property type="match status" value="1"/>
</dbReference>
<dbReference type="InterPro" id="IPR041069">
    <property type="entry name" value="FeoB_Cyto"/>
</dbReference>
<keyword evidence="9" id="KW-0406">Ion transport</keyword>
<dbReference type="AlphaFoldDB" id="A0AAF0D2I3"/>
<evidence type="ECO:0000256" key="9">
    <source>
        <dbReference type="ARBA" id="ARBA00023065"/>
    </source>
</evidence>
<feature type="binding site" evidence="14">
    <location>
        <begin position="59"/>
        <end position="62"/>
    </location>
    <ligand>
        <name>GTP</name>
        <dbReference type="ChEBI" id="CHEBI:37565"/>
        <label>1</label>
    </ligand>
</feature>
<dbReference type="GO" id="GO:0005525">
    <property type="term" value="F:GTP binding"/>
    <property type="evidence" value="ECO:0007669"/>
    <property type="project" value="UniProtKB-KW"/>
</dbReference>
<feature type="transmembrane region" description="Helical" evidence="16">
    <location>
        <begin position="353"/>
        <end position="378"/>
    </location>
</feature>
<keyword evidence="4" id="KW-0410">Iron transport</keyword>
<dbReference type="PROSITE" id="PS51711">
    <property type="entry name" value="G_FEOB"/>
    <property type="match status" value="1"/>
</dbReference>
<keyword evidence="11 16" id="KW-0472">Membrane</keyword>
<dbReference type="InterPro" id="IPR011640">
    <property type="entry name" value="Fe2_transport_prot_B_C"/>
</dbReference>
<evidence type="ECO:0000313" key="19">
    <source>
        <dbReference type="Proteomes" id="UP000186851"/>
    </source>
</evidence>
<keyword evidence="3" id="KW-1003">Cell membrane</keyword>
<dbReference type="GO" id="GO:0046872">
    <property type="term" value="F:metal ion binding"/>
    <property type="evidence" value="ECO:0007669"/>
    <property type="project" value="UniProtKB-KW"/>
</dbReference>
<dbReference type="InterPro" id="IPR030389">
    <property type="entry name" value="G_FEOB_dom"/>
</dbReference>
<dbReference type="KEGG" id="oyw:OdinLCB4_000400"/>
<dbReference type="PANTHER" id="PTHR43185">
    <property type="entry name" value="FERROUS IRON TRANSPORT PROTEIN B"/>
    <property type="match status" value="1"/>
</dbReference>
<evidence type="ECO:0000256" key="4">
    <source>
        <dbReference type="ARBA" id="ARBA00022496"/>
    </source>
</evidence>
<evidence type="ECO:0000256" key="3">
    <source>
        <dbReference type="ARBA" id="ARBA00022475"/>
    </source>
</evidence>
<dbReference type="Pfam" id="PF17910">
    <property type="entry name" value="FeoB_Cyto"/>
    <property type="match status" value="1"/>
</dbReference>
<dbReference type="PANTHER" id="PTHR43185:SF1">
    <property type="entry name" value="FE(2+) TRANSPORTER FEOB"/>
    <property type="match status" value="1"/>
</dbReference>
<dbReference type="NCBIfam" id="TIGR00437">
    <property type="entry name" value="feoB"/>
    <property type="match status" value="1"/>
</dbReference>
<feature type="binding site" evidence="15">
    <location>
        <position position="27"/>
    </location>
    <ligand>
        <name>Mg(2+)</name>
        <dbReference type="ChEBI" id="CHEBI:18420"/>
        <label>2</label>
    </ligand>
</feature>
<evidence type="ECO:0000313" key="18">
    <source>
        <dbReference type="EMBL" id="WEU40428.1"/>
    </source>
</evidence>
<evidence type="ECO:0000256" key="5">
    <source>
        <dbReference type="ARBA" id="ARBA00022692"/>
    </source>
</evidence>
<feature type="transmembrane region" description="Helical" evidence="16">
    <location>
        <begin position="544"/>
        <end position="569"/>
    </location>
</feature>
<feature type="transmembrane region" description="Helical" evidence="16">
    <location>
        <begin position="460"/>
        <end position="481"/>
    </location>
</feature>
<proteinExistence type="predicted"/>
<keyword evidence="15" id="KW-0460">Magnesium</keyword>
<feature type="transmembrane region" description="Helical" evidence="16">
    <location>
        <begin position="600"/>
        <end position="620"/>
    </location>
</feature>
<keyword evidence="2" id="KW-0813">Transport</keyword>
<dbReference type="Proteomes" id="UP000186851">
    <property type="component" value="Chromosome"/>
</dbReference>
<dbReference type="InterPro" id="IPR050860">
    <property type="entry name" value="FeoB_GTPase"/>
</dbReference>
<keyword evidence="5 16" id="KW-0812">Transmembrane</keyword>
<evidence type="ECO:0000256" key="14">
    <source>
        <dbReference type="PIRSR" id="PIRSR603373-1"/>
    </source>
</evidence>
<dbReference type="Pfam" id="PF07670">
    <property type="entry name" value="Gate"/>
    <property type="match status" value="2"/>
</dbReference>
<reference evidence="18" key="2">
    <citation type="journal article" date="2022" name="Nat. Microbiol.">
        <title>A closed Candidatus Odinarchaeum chromosome exposes Asgard archaeal viruses.</title>
        <authorList>
            <person name="Tamarit D."/>
            <person name="Caceres E.F."/>
            <person name="Krupovic M."/>
            <person name="Nijland R."/>
            <person name="Eme L."/>
            <person name="Robinson N.P."/>
            <person name="Ettema T.J.G."/>
        </authorList>
    </citation>
    <scope>NUCLEOTIDE SEQUENCE</scope>
    <source>
        <strain evidence="18">LCB_4</strain>
    </source>
</reference>
<dbReference type="InterPro" id="IPR003373">
    <property type="entry name" value="Fe2_transport_prot-B"/>
</dbReference>
<feature type="binding site" evidence="14">
    <location>
        <begin position="13"/>
        <end position="20"/>
    </location>
    <ligand>
        <name>GTP</name>
        <dbReference type="ChEBI" id="CHEBI:37565"/>
        <label>1</label>
    </ligand>
</feature>
<dbReference type="GO" id="GO:0015093">
    <property type="term" value="F:ferrous iron transmembrane transporter activity"/>
    <property type="evidence" value="ECO:0007669"/>
    <property type="project" value="UniProtKB-UniRule"/>
</dbReference>
<feature type="binding site" evidence="15">
    <location>
        <position position="24"/>
    </location>
    <ligand>
        <name>Mg(2+)</name>
        <dbReference type="ChEBI" id="CHEBI:18420"/>
        <label>2</label>
    </ligand>
</feature>
<evidence type="ECO:0000256" key="8">
    <source>
        <dbReference type="ARBA" id="ARBA00023004"/>
    </source>
</evidence>
<evidence type="ECO:0000256" key="7">
    <source>
        <dbReference type="ARBA" id="ARBA00022989"/>
    </source>
</evidence>
<dbReference type="InterPro" id="IPR011642">
    <property type="entry name" value="Gate_dom"/>
</dbReference>
<evidence type="ECO:0000259" key="17">
    <source>
        <dbReference type="PROSITE" id="PS51711"/>
    </source>
</evidence>
<gene>
    <name evidence="18" type="primary">feoB</name>
    <name evidence="18" type="ORF">OdinLCB4_000400</name>
</gene>
<feature type="binding site" evidence="15">
    <location>
        <position position="25"/>
    </location>
    <ligand>
        <name>Mg(2+)</name>
        <dbReference type="ChEBI" id="CHEBI:18420"/>
        <label>2</label>
    </ligand>
</feature>
<keyword evidence="6 14" id="KW-0547">Nucleotide-binding</keyword>
<dbReference type="Gene3D" id="1.10.287.1770">
    <property type="match status" value="1"/>
</dbReference>
<keyword evidence="15" id="KW-0479">Metal-binding</keyword>
<keyword evidence="10 14" id="KW-0342">GTP-binding</keyword>
<comment type="subcellular location">
    <subcellularLocation>
        <location evidence="1">Cell membrane</location>
        <topology evidence="1">Multi-pass membrane protein</topology>
    </subcellularLocation>
</comment>
<sequence length="654" mass="71462">MDSNNTPIILLVGNPNIGKSVLFNSITGMGVTVSNYPGTTVDFTEGFSKFKEFKFKILDLPGIYSLGTSSTEQIVTRNKILELKDKAIIINVVDASNLERNLILTLELLELEVPMIVCLNMIDEAEKKGIKINYGKLHQLLGIPVVPTIAVRGYGLEELIKTVILVYESKTVLKPARFKFGKDVENVIESLELLLVSNNFRSVFNLSEREIAIRLLEKDPFIIDQVKAASQIVYEEAVKLAGLIEAAHGENSTVRIMKERNALAAHIASIVKEVHKPVQSFKEKLNVITTRPLTGIPIAIAILIGLFSFLVFGGSLLEELFKLGWAATITPLIAMISSIISNNMVNIIFIQGLTLGVEATLSIVLPYVFTFYIILGLMEDTGYLARITFLADSVMHKLGLHGKSVIPLMMGLGCSVPAIMSTRILETKRERVIASFIITLIPCSARISILLGVVGSYIGLIPVLLLFACLTGIVFFSGYVLNKILKGEKTGLVMEIPPYRSPQIKNILKKTWFRMKDFLTIALPLIIIGSVILGTLSYLNLLAYISSVFAPVTVMLLGLPAVTGVVFIFGVLRKELAAIMLMEVLGTTNLLTVLTPVNLIVFALVTSLYIPCIATFAVIGRELGLKYVFIIPAATILIAVIVGSLANAILTLVL</sequence>
<feature type="binding site" evidence="14">
    <location>
        <begin position="120"/>
        <end position="123"/>
    </location>
    <ligand>
        <name>GTP</name>
        <dbReference type="ChEBI" id="CHEBI:37565"/>
        <label>1</label>
    </ligand>
</feature>
<feature type="transmembrane region" description="Helical" evidence="16">
    <location>
        <begin position="432"/>
        <end position="454"/>
    </location>
</feature>
<evidence type="ECO:0000256" key="16">
    <source>
        <dbReference type="SAM" id="Phobius"/>
    </source>
</evidence>
<reference evidence="18" key="1">
    <citation type="journal article" date="2017" name="Nature">
        <title>Asgard archaea illuminate the origin of eukaryotic cellular complexity.</title>
        <authorList>
            <person name="Zaremba-Niedzwiedzka K."/>
            <person name="Caceres E.F."/>
            <person name="Saw J.H."/>
            <person name="Backstrom D."/>
            <person name="Juzokaite L."/>
            <person name="Vancaester E."/>
            <person name="Seitz K.W."/>
            <person name="Anantharaman K."/>
            <person name="Starnawski P."/>
            <person name="Kjeldsen K.U."/>
            <person name="Scott M.B."/>
            <person name="Nunoura T."/>
            <person name="Banfield J.F."/>
            <person name="Schramm A."/>
            <person name="Baker B.J."/>
            <person name="Spang A."/>
            <person name="Ettema T.J.G."/>
        </authorList>
    </citation>
    <scope>NUCLEOTIDE SEQUENCE</scope>
    <source>
        <strain evidence="18">LCB_4</strain>
    </source>
</reference>
<evidence type="ECO:0000256" key="11">
    <source>
        <dbReference type="ARBA" id="ARBA00023136"/>
    </source>
</evidence>
<feature type="binding site" evidence="15">
    <location>
        <position position="28"/>
    </location>
    <ligand>
        <name>Mg(2+)</name>
        <dbReference type="ChEBI" id="CHEBI:18420"/>
        <label>2</label>
    </ligand>
</feature>